<sequence>MAGPRRVHALPRPAPRRLAVAAVFVLAGLLFATSAQTSRGSDLRSENADLGSLVAQRSRDNEQRSAQVSALRGEVEALSRAAGTGSAVVDDPLRDAALGTASGALAVTGPGVTVTLDDAPIDRPRPAGAAPDDLVVHQQDVEAVVNALWAAGAEAMVIMDQRIVSTSAVRCVGNVLVLQGRTYSPPYRISAVGDVDALRAGLAASAAVSVYRQYVSAYGLGYDVSEADDLQLPAFDGTTSTTHATAGAP</sequence>
<dbReference type="InterPro" id="IPR010273">
    <property type="entry name" value="DUF881"/>
</dbReference>
<dbReference type="GO" id="GO:0005886">
    <property type="term" value="C:plasma membrane"/>
    <property type="evidence" value="ECO:0007669"/>
    <property type="project" value="TreeGrafter"/>
</dbReference>
<dbReference type="PANTHER" id="PTHR37313">
    <property type="entry name" value="UPF0749 PROTEIN RV1825"/>
    <property type="match status" value="1"/>
</dbReference>
<evidence type="ECO:0000313" key="3">
    <source>
        <dbReference type="Proteomes" id="UP000001116"/>
    </source>
</evidence>
<proteinExistence type="inferred from homology"/>
<keyword evidence="3" id="KW-1185">Reference proteome</keyword>
<dbReference type="PANTHER" id="PTHR37313:SF4">
    <property type="entry name" value="CONSERVED MEMBRANE PROTEIN-RELATED"/>
    <property type="match status" value="1"/>
</dbReference>
<dbReference type="KEGG" id="kra:Krad_0026"/>
<reference evidence="3" key="1">
    <citation type="journal article" date="2008" name="PLoS ONE">
        <title>Survival in nuclear waste, extreme resistance, and potential applications gleaned from the genome sequence of Kineococcus radiotolerans SRS30216.</title>
        <authorList>
            <person name="Bagwell C.E."/>
            <person name="Bhat S."/>
            <person name="Hawkins G.M."/>
            <person name="Smith B.W."/>
            <person name="Biswas T."/>
            <person name="Hoover T.R."/>
            <person name="Saunders E."/>
            <person name="Han C.S."/>
            <person name="Tsodikov O.V."/>
            <person name="Shimkets L.J."/>
        </authorList>
    </citation>
    <scope>NUCLEOTIDE SEQUENCE [LARGE SCALE GENOMIC DNA]</scope>
    <source>
        <strain evidence="3">ATCC BAA-149 / DSM 14245 / SRS30216</strain>
    </source>
</reference>
<dbReference type="Gene3D" id="3.30.70.1880">
    <property type="entry name" value="Protein of unknown function DUF881"/>
    <property type="match status" value="1"/>
</dbReference>
<dbReference type="Proteomes" id="UP000001116">
    <property type="component" value="Chromosome"/>
</dbReference>
<comment type="similarity">
    <text evidence="1">Belongs to the UPF0749 family.</text>
</comment>
<dbReference type="EMBL" id="CP000750">
    <property type="protein sequence ID" value="ABS01518.1"/>
    <property type="molecule type" value="Genomic_DNA"/>
</dbReference>
<organism evidence="2 3">
    <name type="scientific">Kineococcus radiotolerans (strain ATCC BAA-149 / DSM 14245 / SRS30216)</name>
    <dbReference type="NCBI Taxonomy" id="266940"/>
    <lineage>
        <taxon>Bacteria</taxon>
        <taxon>Bacillati</taxon>
        <taxon>Actinomycetota</taxon>
        <taxon>Actinomycetes</taxon>
        <taxon>Kineosporiales</taxon>
        <taxon>Kineosporiaceae</taxon>
        <taxon>Kineococcus</taxon>
    </lineage>
</organism>
<accession>A6W3X9</accession>
<dbReference type="HOGENOM" id="CLU_040273_2_0_11"/>
<dbReference type="AlphaFoldDB" id="A6W3X9"/>
<dbReference type="eggNOG" id="COG3879">
    <property type="taxonomic scope" value="Bacteria"/>
</dbReference>
<gene>
    <name evidence="2" type="ordered locus">Krad_0026</name>
</gene>
<evidence type="ECO:0000313" key="2">
    <source>
        <dbReference type="EMBL" id="ABS01518.1"/>
    </source>
</evidence>
<protein>
    <recommendedName>
        <fullName evidence="4">Membrane spanning protein DUF881</fullName>
    </recommendedName>
</protein>
<name>A6W3X9_KINRD</name>
<evidence type="ECO:0000256" key="1">
    <source>
        <dbReference type="ARBA" id="ARBA00009108"/>
    </source>
</evidence>
<dbReference type="Pfam" id="PF05949">
    <property type="entry name" value="DUF881"/>
    <property type="match status" value="1"/>
</dbReference>
<dbReference type="STRING" id="266940.Krad_0026"/>
<evidence type="ECO:0008006" key="4">
    <source>
        <dbReference type="Google" id="ProtNLM"/>
    </source>
</evidence>